<protein>
    <recommendedName>
        <fullName evidence="7">Uridine 5'-monophosphate synthase</fullName>
        <ecNumber evidence="5">2.4.2.10</ecNumber>
        <ecNumber evidence="6">4.1.1.23</ecNumber>
    </recommendedName>
</protein>
<dbReference type="GO" id="GO:0004588">
    <property type="term" value="F:orotate phosphoribosyltransferase activity"/>
    <property type="evidence" value="ECO:0007669"/>
    <property type="project" value="UniProtKB-EC"/>
</dbReference>
<keyword evidence="13" id="KW-0511">Multifunctional enzyme</keyword>
<dbReference type="CDD" id="cd04725">
    <property type="entry name" value="OMP_decarboxylase_like"/>
    <property type="match status" value="1"/>
</dbReference>
<evidence type="ECO:0000256" key="10">
    <source>
        <dbReference type="ARBA" id="ARBA00022793"/>
    </source>
</evidence>
<dbReference type="PANTHER" id="PTHR19278:SF9">
    <property type="entry name" value="URIDINE 5'-MONOPHOSPHATE SYNTHASE"/>
    <property type="match status" value="1"/>
</dbReference>
<evidence type="ECO:0000256" key="5">
    <source>
        <dbReference type="ARBA" id="ARBA00011971"/>
    </source>
</evidence>
<dbReference type="NCBIfam" id="TIGR00336">
    <property type="entry name" value="pyrE"/>
    <property type="match status" value="1"/>
</dbReference>
<evidence type="ECO:0000256" key="9">
    <source>
        <dbReference type="ARBA" id="ARBA00022679"/>
    </source>
</evidence>
<feature type="binding site" evidence="15">
    <location>
        <position position="253"/>
    </location>
    <ligand>
        <name>substrate</name>
    </ligand>
</feature>
<organism evidence="17">
    <name type="scientific">Cuerna arida</name>
    <dbReference type="NCBI Taxonomy" id="1464854"/>
    <lineage>
        <taxon>Eukaryota</taxon>
        <taxon>Metazoa</taxon>
        <taxon>Ecdysozoa</taxon>
        <taxon>Arthropoda</taxon>
        <taxon>Hexapoda</taxon>
        <taxon>Insecta</taxon>
        <taxon>Pterygota</taxon>
        <taxon>Neoptera</taxon>
        <taxon>Paraneoptera</taxon>
        <taxon>Hemiptera</taxon>
        <taxon>Auchenorrhyncha</taxon>
        <taxon>Membracoidea</taxon>
        <taxon>Cicadellidae</taxon>
        <taxon>Cicadellinae</taxon>
        <taxon>Proconiini</taxon>
        <taxon>Cuerna</taxon>
    </lineage>
</organism>
<dbReference type="SUPFAM" id="SSF51366">
    <property type="entry name" value="Ribulose-phoshate binding barrel"/>
    <property type="match status" value="1"/>
</dbReference>
<evidence type="ECO:0000256" key="11">
    <source>
        <dbReference type="ARBA" id="ARBA00022975"/>
    </source>
</evidence>
<evidence type="ECO:0000256" key="2">
    <source>
        <dbReference type="ARBA" id="ARBA00004889"/>
    </source>
</evidence>
<dbReference type="Gene3D" id="3.20.20.70">
    <property type="entry name" value="Aldolase class I"/>
    <property type="match status" value="1"/>
</dbReference>
<sequence>MESRVRDLCLQLYEIGALKFGDFKMKVGVSSPVYFDLRMMISYPTVMESLSNLLWDFAKSEGVECDVVCGVPYTALPLATLIAVKADLPMLIRRKEAKDYGTKKLIEGVYSKDDLCIIFEDVVTTGSSILETVNDLKHEGLVVKEVVAVLDREQGGIGNLARQGISLKPLMTLTQVLRHLKALGKIDDNTINKIQTYVQQNQLDPRGEPKKSDEVSRLELSFSARADMAQHVVAARLLRLMDKKQSLLCVAADVSTSQQLLNLAEAVGPHVALLKTHADIITDWSPNVALQLASLAKQHDFLIMEDRKFADIGHTTGLQYSLVRPWADLVTVHGLPGDGLLQGIQAEIARYPESQRGVVPIAQLSCSGNLITPQYTKSVMRQAASFPQLIAGFVCQSPDVVVPPGLLQLTPGVSLAESTDTLGQQYNSPLAVVCERGADLAIVGRAIVSADDPAYAAQKYKTLLWEAYQQRVKRQAVKED</sequence>
<comment type="similarity">
    <text evidence="4">In the C-terminal section; belongs to the OMP decarboxylase family.</text>
</comment>
<dbReference type="UniPathway" id="UPA00070">
    <property type="reaction ID" value="UER00119"/>
</dbReference>
<keyword evidence="10" id="KW-0210">Decarboxylase</keyword>
<dbReference type="AlphaFoldDB" id="A0A1B6G5N9"/>
<comment type="similarity">
    <text evidence="3">In the N-terminal section; belongs to the purine/pyrimidine phosphoribosyltransferase family.</text>
</comment>
<feature type="active site" description="For OMPdecase activity" evidence="14">
    <location>
        <position position="308"/>
    </location>
</feature>
<dbReference type="Gene3D" id="3.40.50.2020">
    <property type="match status" value="1"/>
</dbReference>
<feature type="binding site" evidence="15">
    <location>
        <position position="275"/>
    </location>
    <ligand>
        <name>substrate</name>
    </ligand>
</feature>
<keyword evidence="9" id="KW-0808">Transferase</keyword>
<dbReference type="GO" id="GO:0006207">
    <property type="term" value="P:'de novo' pyrimidine nucleobase biosynthetic process"/>
    <property type="evidence" value="ECO:0007669"/>
    <property type="project" value="InterPro"/>
</dbReference>
<dbReference type="EMBL" id="GECZ01012037">
    <property type="protein sequence ID" value="JAS57732.1"/>
    <property type="molecule type" value="Transcribed_RNA"/>
</dbReference>
<dbReference type="GO" id="GO:0044205">
    <property type="term" value="P:'de novo' UMP biosynthetic process"/>
    <property type="evidence" value="ECO:0007669"/>
    <property type="project" value="UniProtKB-UniPathway"/>
</dbReference>
<evidence type="ECO:0000259" key="16">
    <source>
        <dbReference type="SMART" id="SM00934"/>
    </source>
</evidence>
<dbReference type="InterPro" id="IPR000836">
    <property type="entry name" value="PRTase_dom"/>
</dbReference>
<evidence type="ECO:0000256" key="13">
    <source>
        <dbReference type="ARBA" id="ARBA00023268"/>
    </source>
</evidence>
<dbReference type="HAMAP" id="MF_01208">
    <property type="entry name" value="PyrE"/>
    <property type="match status" value="1"/>
</dbReference>
<evidence type="ECO:0000256" key="15">
    <source>
        <dbReference type="PIRSR" id="PIRSR614732-2"/>
    </source>
</evidence>
<evidence type="ECO:0000256" key="4">
    <source>
        <dbReference type="ARBA" id="ARBA00009769"/>
    </source>
</evidence>
<dbReference type="PANTHER" id="PTHR19278">
    <property type="entry name" value="OROTATE PHOSPHORIBOSYLTRANSFERASE"/>
    <property type="match status" value="1"/>
</dbReference>
<proteinExistence type="inferred from homology"/>
<dbReference type="InterPro" id="IPR001754">
    <property type="entry name" value="OMPdeCOase_dom"/>
</dbReference>
<keyword evidence="8" id="KW-0328">Glycosyltransferase</keyword>
<dbReference type="InterPro" id="IPR014732">
    <property type="entry name" value="OMPdecase"/>
</dbReference>
<evidence type="ECO:0000256" key="3">
    <source>
        <dbReference type="ARBA" id="ARBA00006221"/>
    </source>
</evidence>
<dbReference type="InterPro" id="IPR029057">
    <property type="entry name" value="PRTase-like"/>
</dbReference>
<evidence type="ECO:0000256" key="6">
    <source>
        <dbReference type="ARBA" id="ARBA00012321"/>
    </source>
</evidence>
<dbReference type="SMART" id="SM00934">
    <property type="entry name" value="OMPdecase"/>
    <property type="match status" value="1"/>
</dbReference>
<dbReference type="InterPro" id="IPR004467">
    <property type="entry name" value="Or_phspho_trans_dom"/>
</dbReference>
<evidence type="ECO:0000256" key="1">
    <source>
        <dbReference type="ARBA" id="ARBA00004861"/>
    </source>
</evidence>
<name>A0A1B6G5N9_9HEMI</name>
<comment type="pathway">
    <text evidence="1">Pyrimidine metabolism; UMP biosynthesis via de novo pathway; UMP from orotate: step 2/2.</text>
</comment>
<feature type="domain" description="Orotidine 5'-phosphate decarboxylase" evidence="16">
    <location>
        <begin position="247"/>
        <end position="460"/>
    </location>
</feature>
<dbReference type="NCBIfam" id="TIGR01740">
    <property type="entry name" value="pyrF"/>
    <property type="match status" value="1"/>
</dbReference>
<evidence type="ECO:0000256" key="14">
    <source>
        <dbReference type="PIRSR" id="PIRSR614732-1"/>
    </source>
</evidence>
<feature type="active site" description="For OMPdecase activity" evidence="14">
    <location>
        <position position="306"/>
    </location>
</feature>
<evidence type="ECO:0000256" key="7">
    <source>
        <dbReference type="ARBA" id="ARBA00015047"/>
    </source>
</evidence>
<feature type="active site" description="For OMPdecase activity" evidence="14">
    <location>
        <position position="311"/>
    </location>
</feature>
<feature type="binding site" evidence="15">
    <location>
        <position position="444"/>
    </location>
    <ligand>
        <name>substrate</name>
    </ligand>
</feature>
<dbReference type="CDD" id="cd06223">
    <property type="entry name" value="PRTases_typeI"/>
    <property type="match status" value="1"/>
</dbReference>
<evidence type="ECO:0000256" key="8">
    <source>
        <dbReference type="ARBA" id="ARBA00022676"/>
    </source>
</evidence>
<accession>A0A1B6G5N9</accession>
<dbReference type="FunFam" id="3.40.50.2020:FF:000025">
    <property type="entry name" value="Uridine monophosphate synthetase"/>
    <property type="match status" value="1"/>
</dbReference>
<keyword evidence="12" id="KW-0456">Lyase</keyword>
<dbReference type="EC" id="2.4.2.10" evidence="5"/>
<dbReference type="FunFam" id="3.20.20.70:FF:000114">
    <property type="entry name" value="Decarboxylase,orotidine phosphate"/>
    <property type="match status" value="1"/>
</dbReference>
<dbReference type="SUPFAM" id="SSF53271">
    <property type="entry name" value="PRTase-like"/>
    <property type="match status" value="1"/>
</dbReference>
<feature type="binding site" evidence="15">
    <location>
        <position position="424"/>
    </location>
    <ligand>
        <name>substrate</name>
    </ligand>
</feature>
<dbReference type="InterPro" id="IPR013785">
    <property type="entry name" value="Aldolase_TIM"/>
</dbReference>
<dbReference type="InterPro" id="IPR023031">
    <property type="entry name" value="OPRT"/>
</dbReference>
<evidence type="ECO:0000313" key="17">
    <source>
        <dbReference type="EMBL" id="JAS57732.1"/>
    </source>
</evidence>
<reference evidence="17" key="1">
    <citation type="submission" date="2015-11" db="EMBL/GenBank/DDBJ databases">
        <title>De novo transcriptome assembly of four potential Pierce s Disease insect vectors from Arizona vineyards.</title>
        <authorList>
            <person name="Tassone E.E."/>
        </authorList>
    </citation>
    <scope>NUCLEOTIDE SEQUENCE</scope>
</reference>
<gene>
    <name evidence="17" type="ORF">g.25113</name>
</gene>
<evidence type="ECO:0000256" key="12">
    <source>
        <dbReference type="ARBA" id="ARBA00023239"/>
    </source>
</evidence>
<keyword evidence="11" id="KW-0665">Pyrimidine biosynthesis</keyword>
<comment type="pathway">
    <text evidence="2">Pyrimidine metabolism; UMP biosynthesis via de novo pathway; UMP from orotate: step 1/2.</text>
</comment>
<dbReference type="GO" id="GO:0004590">
    <property type="term" value="F:orotidine-5'-phosphate decarboxylase activity"/>
    <property type="evidence" value="ECO:0007669"/>
    <property type="project" value="UniProtKB-EC"/>
</dbReference>
<dbReference type="InterPro" id="IPR011060">
    <property type="entry name" value="RibuloseP-bd_barrel"/>
</dbReference>
<feature type="binding site" evidence="15">
    <location>
        <position position="365"/>
    </location>
    <ligand>
        <name>substrate</name>
    </ligand>
</feature>
<dbReference type="EC" id="4.1.1.23" evidence="6"/>
<dbReference type="Pfam" id="PF00215">
    <property type="entry name" value="OMPdecase"/>
    <property type="match status" value="1"/>
</dbReference>
<feature type="binding site" evidence="15">
    <location>
        <position position="445"/>
    </location>
    <ligand>
        <name>substrate</name>
    </ligand>
</feature>